<name>A0A0K8QR20_9GAMM</name>
<reference evidence="8" key="1">
    <citation type="submission" date="2015-03" db="EMBL/GenBank/DDBJ databases">
        <title>Draft genome sequence of Mizugakiibacter sediminis skMP5.</title>
        <authorList>
            <person name="Watanabe T."/>
            <person name="Kojima H."/>
            <person name="Fukui M."/>
        </authorList>
    </citation>
    <scope>NUCLEOTIDE SEQUENCE</scope>
    <source>
        <strain evidence="8">SkMP5</strain>
    </source>
</reference>
<dbReference type="EMBL" id="DF970270">
    <property type="protein sequence ID" value="GAP67368.1"/>
    <property type="molecule type" value="Genomic_DNA"/>
</dbReference>
<dbReference type="Gene3D" id="1.10.150.130">
    <property type="match status" value="1"/>
</dbReference>
<keyword evidence="10" id="KW-1185">Reference proteome</keyword>
<keyword evidence="2" id="KW-0229">DNA integration</keyword>
<dbReference type="PANTHER" id="PTHR30349">
    <property type="entry name" value="PHAGE INTEGRASE-RELATED"/>
    <property type="match status" value="1"/>
</dbReference>
<keyword evidence="4" id="KW-0233">DNA recombination</keyword>
<dbReference type="PROSITE" id="PS51900">
    <property type="entry name" value="CB"/>
    <property type="match status" value="1"/>
</dbReference>
<dbReference type="InterPro" id="IPR044068">
    <property type="entry name" value="CB"/>
</dbReference>
<sequence length="329" mass="36812">MARLYKRGPCYYLDWIENGERFRRSLGKIGAREAEAVQAEKEAELRGLITPTRGVTVATVIADYLRWYEHARPTTYRRARSDLQKFLDAFAPLAAEGIDPNQVEMWVIRHAARGSAHKAVKLAKAAFKRAMKARPALIQHSPLALVSVSEPPVSRAPDYYRPKQLEALYKTARGPLWRFLANTGLRRGEIAKARRSDVRDGSIYVQSTSEGRTKSGKWRMVPLNAGARAALKRLGKDRLVEAHADTLGDWFDEDRRAAKVGGSLHWLRHTFCTALVQSGVPLNVVKNLAGHSSISVTERYAHHAPGHGVDAVKMLAKWHRKRHSGTASD</sequence>
<dbReference type="Gene3D" id="1.10.443.10">
    <property type="entry name" value="Intergrase catalytic core"/>
    <property type="match status" value="1"/>
</dbReference>
<dbReference type="InterPro" id="IPR011010">
    <property type="entry name" value="DNA_brk_join_enz"/>
</dbReference>
<evidence type="ECO:0000256" key="1">
    <source>
        <dbReference type="ARBA" id="ARBA00008857"/>
    </source>
</evidence>
<accession>A0A0K8QR20</accession>
<evidence type="ECO:0000259" key="6">
    <source>
        <dbReference type="PROSITE" id="PS51898"/>
    </source>
</evidence>
<dbReference type="PROSITE" id="PS51898">
    <property type="entry name" value="TYR_RECOMBINASE"/>
    <property type="match status" value="1"/>
</dbReference>
<evidence type="ECO:0000256" key="5">
    <source>
        <dbReference type="PROSITE-ProRule" id="PRU01248"/>
    </source>
</evidence>
<dbReference type="GO" id="GO:0006310">
    <property type="term" value="P:DNA recombination"/>
    <property type="evidence" value="ECO:0007669"/>
    <property type="project" value="UniProtKB-KW"/>
</dbReference>
<dbReference type="GO" id="GO:0015074">
    <property type="term" value="P:DNA integration"/>
    <property type="evidence" value="ECO:0007669"/>
    <property type="project" value="UniProtKB-KW"/>
</dbReference>
<organism evidence="9">
    <name type="scientific">Mizugakiibacter sediminis</name>
    <dbReference type="NCBI Taxonomy" id="1475481"/>
    <lineage>
        <taxon>Bacteria</taxon>
        <taxon>Pseudomonadati</taxon>
        <taxon>Pseudomonadota</taxon>
        <taxon>Gammaproteobacteria</taxon>
        <taxon>Lysobacterales</taxon>
        <taxon>Rhodanobacteraceae</taxon>
        <taxon>Mizugakiibacter</taxon>
    </lineage>
</organism>
<dbReference type="CDD" id="cd00796">
    <property type="entry name" value="INT_Rci_Hp1_C"/>
    <property type="match status" value="1"/>
</dbReference>
<dbReference type="GO" id="GO:0003677">
    <property type="term" value="F:DNA binding"/>
    <property type="evidence" value="ECO:0007669"/>
    <property type="project" value="UniProtKB-UniRule"/>
</dbReference>
<protein>
    <submittedName>
        <fullName evidence="8 9">Integrase</fullName>
    </submittedName>
</protein>
<evidence type="ECO:0000256" key="4">
    <source>
        <dbReference type="ARBA" id="ARBA00023172"/>
    </source>
</evidence>
<keyword evidence="3 5" id="KW-0238">DNA-binding</keyword>
<comment type="similarity">
    <text evidence="1">Belongs to the 'phage' integrase family.</text>
</comment>
<dbReference type="EMBL" id="DF952378">
    <property type="protein sequence ID" value="GAN43817.1"/>
    <property type="molecule type" value="Genomic_DNA"/>
</dbReference>
<evidence type="ECO:0000259" key="7">
    <source>
        <dbReference type="PROSITE" id="PS51900"/>
    </source>
</evidence>
<dbReference type="STRING" id="1475481.GCA_000953855_02735"/>
<evidence type="ECO:0000256" key="3">
    <source>
        <dbReference type="ARBA" id="ARBA00023125"/>
    </source>
</evidence>
<dbReference type="HOGENOM" id="CLU_027562_17_7_6"/>
<evidence type="ECO:0000313" key="8">
    <source>
        <dbReference type="EMBL" id="GAN43817.1"/>
    </source>
</evidence>
<dbReference type="Pfam" id="PF00589">
    <property type="entry name" value="Phage_integrase"/>
    <property type="match status" value="1"/>
</dbReference>
<feature type="domain" description="Tyr recombinase" evidence="6">
    <location>
        <begin position="155"/>
        <end position="313"/>
    </location>
</feature>
<dbReference type="SUPFAM" id="SSF56349">
    <property type="entry name" value="DNA breaking-rejoining enzymes"/>
    <property type="match status" value="1"/>
</dbReference>
<dbReference type="InterPro" id="IPR002104">
    <property type="entry name" value="Integrase_catalytic"/>
</dbReference>
<dbReference type="RefSeq" id="WP_062537916.1">
    <property type="nucleotide sequence ID" value="NZ_DF970270.1"/>
</dbReference>
<dbReference type="InterPro" id="IPR013762">
    <property type="entry name" value="Integrase-like_cat_sf"/>
</dbReference>
<dbReference type="AlphaFoldDB" id="A0A0K8QR20"/>
<gene>
    <name evidence="8" type="ORF">MBSD_0330</name>
    <name evidence="9" type="ORF">MBSD_n2689</name>
</gene>
<evidence type="ECO:0000256" key="2">
    <source>
        <dbReference type="ARBA" id="ARBA00022908"/>
    </source>
</evidence>
<dbReference type="InterPro" id="IPR010998">
    <property type="entry name" value="Integrase_recombinase_N"/>
</dbReference>
<dbReference type="Proteomes" id="UP000253740">
    <property type="component" value="Unassembled WGS sequence"/>
</dbReference>
<evidence type="ECO:0000313" key="9">
    <source>
        <dbReference type="EMBL" id="GAP67368.1"/>
    </source>
</evidence>
<proteinExistence type="inferred from homology"/>
<reference evidence="9" key="2">
    <citation type="submission" date="2015-08" db="EMBL/GenBank/DDBJ databases">
        <title>Complete DNA Sequence of Pseudomonas syringae pv. actinidiae, the Causal Agent of Kiwifruit Canker Disease.</title>
        <authorList>
            <person name="Rikkerink E.H.A."/>
            <person name="Fineran P.C."/>
        </authorList>
    </citation>
    <scope>NUCLEOTIDE SEQUENCE</scope>
    <source>
        <strain evidence="9">SkMP5</strain>
    </source>
</reference>
<dbReference type="InterPro" id="IPR050090">
    <property type="entry name" value="Tyrosine_recombinase_XerCD"/>
</dbReference>
<feature type="domain" description="Core-binding (CB)" evidence="7">
    <location>
        <begin position="55"/>
        <end position="131"/>
    </location>
</feature>
<dbReference type="PANTHER" id="PTHR30349:SF41">
    <property type="entry name" value="INTEGRASE_RECOMBINASE PROTEIN MJ0367-RELATED"/>
    <property type="match status" value="1"/>
</dbReference>
<evidence type="ECO:0000313" key="10">
    <source>
        <dbReference type="Proteomes" id="UP000253740"/>
    </source>
</evidence>